<gene>
    <name evidence="1" type="ORF">GD597_21030</name>
</gene>
<dbReference type="PROSITE" id="PS51257">
    <property type="entry name" value="PROKAR_LIPOPROTEIN"/>
    <property type="match status" value="1"/>
</dbReference>
<evidence type="ECO:0000313" key="2">
    <source>
        <dbReference type="Proteomes" id="UP000598971"/>
    </source>
</evidence>
<sequence>MLLSLTKTCQMNKNTPHVSFVLTTMLLLFSIACSNKAKTEQAAISTFALLDADTVMFNSFVDCNMAEAWIGDTFRIFPGKYGEDTVWGAAKELMFADGSNAPEAFATTAEGFSRPKLPEVAPIGQPGFHGAMWFETVYQSDEDRSGKTLYAVYHNENYPQNLPYNDSTGQGYINHLWPQGLRGPATAAAVCRIGIVKSEDGGRNWVNKGLFIEDLQARMILKPYNTSNTFAGGVGDPSAVRSGDYLYLFFGEYSYPMPYDSATYNKQTEWSGQCISVARIAIKDLDDPQGKAQRWNGNSFGAAWNGTGKPIASLQIAVDSGGSAASSPEGGFHWGPSVSWNNYLNCWVMLMGKVTGPSWAGSSIYISFNRNKDLSTGNNAQQWSTPSLLLDRPGYFLWYPSLQPLDTEEDIRNKYTCMNLGKRARLYVKFIKPDKSIYASAHIIEFEK</sequence>
<dbReference type="AlphaFoldDB" id="A0A8J8FLC2"/>
<protein>
    <recommendedName>
        <fullName evidence="3">DUF4185 domain-containing protein</fullName>
    </recommendedName>
</protein>
<comment type="caution">
    <text evidence="1">The sequence shown here is derived from an EMBL/GenBank/DDBJ whole genome shotgun (WGS) entry which is preliminary data.</text>
</comment>
<proteinExistence type="predicted"/>
<keyword evidence="2" id="KW-1185">Reference proteome</keyword>
<accession>A0A8J8FLC2</accession>
<organism evidence="1 2">
    <name type="scientific">Limnovirga soli</name>
    <dbReference type="NCBI Taxonomy" id="2656915"/>
    <lineage>
        <taxon>Bacteria</taxon>
        <taxon>Pseudomonadati</taxon>
        <taxon>Bacteroidota</taxon>
        <taxon>Chitinophagia</taxon>
        <taxon>Chitinophagales</taxon>
        <taxon>Chitinophagaceae</taxon>
        <taxon>Limnovirga</taxon>
    </lineage>
</organism>
<reference evidence="1" key="1">
    <citation type="submission" date="2019-10" db="EMBL/GenBank/DDBJ databases">
        <title>Draft genome sequence of Panacibacter sp. KCS-6.</title>
        <authorList>
            <person name="Yim K.J."/>
        </authorList>
    </citation>
    <scope>NUCLEOTIDE SEQUENCE</scope>
    <source>
        <strain evidence="1">KCS-6</strain>
    </source>
</reference>
<evidence type="ECO:0000313" key="1">
    <source>
        <dbReference type="EMBL" id="NNV57961.1"/>
    </source>
</evidence>
<evidence type="ECO:0008006" key="3">
    <source>
        <dbReference type="Google" id="ProtNLM"/>
    </source>
</evidence>
<dbReference type="Proteomes" id="UP000598971">
    <property type="component" value="Unassembled WGS sequence"/>
</dbReference>
<dbReference type="EMBL" id="WHPF01000022">
    <property type="protein sequence ID" value="NNV57961.1"/>
    <property type="molecule type" value="Genomic_DNA"/>
</dbReference>
<name>A0A8J8FLC2_9BACT</name>